<dbReference type="OrthoDB" id="5772762at2"/>
<dbReference type="AlphaFoldDB" id="A0A6I6E8S9"/>
<reference evidence="1 2" key="1">
    <citation type="submission" date="2019-12" db="EMBL/GenBank/DDBJ databases">
        <title>The complete genome of the thermophilic, anoxygenic phototrophic gammaproteobacterium Thermochromatium tepidum.</title>
        <authorList>
            <person name="Sattley W.M."/>
            <person name="Swingley W.D."/>
            <person name="Burchell B.M."/>
            <person name="Gurbani S.A."/>
            <person name="Kujawa C.M."/>
            <person name="Nuccio D.A."/>
            <person name="Schladweiler J."/>
            <person name="Shaffer K.N."/>
            <person name="Stokes L.M."/>
            <person name="Touchman J.W."/>
            <person name="Blankenship R.E."/>
            <person name="Madigan M.T."/>
        </authorList>
    </citation>
    <scope>NUCLEOTIDE SEQUENCE [LARGE SCALE GENOMIC DNA]</scope>
    <source>
        <strain evidence="1 2">ATCC 43061</strain>
    </source>
</reference>
<keyword evidence="2" id="KW-1185">Reference proteome</keyword>
<protein>
    <submittedName>
        <fullName evidence="1">Uncharacterized protein</fullName>
    </submittedName>
</protein>
<evidence type="ECO:0000313" key="1">
    <source>
        <dbReference type="EMBL" id="QGU31736.1"/>
    </source>
</evidence>
<dbReference type="Proteomes" id="UP000426424">
    <property type="component" value="Chromosome"/>
</dbReference>
<sequence>MPKDPDPAERLLTPDFALDHQRRLREVRIHLAKLEADIAYFEARLELIGEPSSSNSVAQRKLFTLLQKATAKQILDTRSHHSELR</sequence>
<gene>
    <name evidence="1" type="ORF">E6P07_01240</name>
</gene>
<accession>A0A6I6E8S9</accession>
<dbReference type="EMBL" id="CP039268">
    <property type="protein sequence ID" value="QGU31736.1"/>
    <property type="molecule type" value="Genomic_DNA"/>
</dbReference>
<proteinExistence type="predicted"/>
<evidence type="ECO:0000313" key="2">
    <source>
        <dbReference type="Proteomes" id="UP000426424"/>
    </source>
</evidence>
<organism evidence="1 2">
    <name type="scientific">Thermochromatium tepidum ATCC 43061</name>
    <dbReference type="NCBI Taxonomy" id="316276"/>
    <lineage>
        <taxon>Bacteria</taxon>
        <taxon>Pseudomonadati</taxon>
        <taxon>Pseudomonadota</taxon>
        <taxon>Gammaproteobacteria</taxon>
        <taxon>Chromatiales</taxon>
        <taxon>Chromatiaceae</taxon>
        <taxon>Thermochromatium</taxon>
    </lineage>
</organism>
<name>A0A6I6E8S9_THETI</name>
<dbReference type="KEGG" id="ttp:E6P07_01240"/>
<dbReference type="RefSeq" id="WP_153973935.1">
    <property type="nucleotide sequence ID" value="NZ_CP039268.1"/>
</dbReference>